<sequence>MADNTFWIAALTGGTAVLASRGNTRAARIQADAATATQRIERLHDARRAAYLDLIHHGQRMADLYWKSSEAHRFSGPESRQALLKESRDRIRDAYGDLRRAVRVIELEGPDAAPTAAYAVKQATTDPYQPLNSILAGVAGAEDRFDAAYHPYWVALSHFIDTAKSALQET</sequence>
<organism evidence="1">
    <name type="scientific">Streptomyces sp. R39</name>
    <dbReference type="NCBI Taxonomy" id="3238631"/>
    <lineage>
        <taxon>Bacteria</taxon>
        <taxon>Bacillati</taxon>
        <taxon>Actinomycetota</taxon>
        <taxon>Actinomycetes</taxon>
        <taxon>Kitasatosporales</taxon>
        <taxon>Streptomycetaceae</taxon>
        <taxon>Streptomyces</taxon>
    </lineage>
</organism>
<evidence type="ECO:0000313" key="1">
    <source>
        <dbReference type="EMBL" id="XDQ50208.1"/>
    </source>
</evidence>
<accession>A0AB39R6N9</accession>
<dbReference type="EMBL" id="CP163442">
    <property type="protein sequence ID" value="XDQ50208.1"/>
    <property type="molecule type" value="Genomic_DNA"/>
</dbReference>
<geneLocation type="plasmid" evidence="1">
    <name>unnamed1</name>
</geneLocation>
<proteinExistence type="predicted"/>
<name>A0AB39R6N9_9ACTN</name>
<reference evidence="1" key="1">
    <citation type="submission" date="2024-07" db="EMBL/GenBank/DDBJ databases">
        <authorList>
            <person name="Yu S.T."/>
        </authorList>
    </citation>
    <scope>NUCLEOTIDE SEQUENCE</scope>
    <source>
        <strain evidence="1">R39</strain>
        <plasmid evidence="1">unnamed1</plasmid>
    </source>
</reference>
<keyword evidence="1" id="KW-0614">Plasmid</keyword>
<dbReference type="AlphaFoldDB" id="A0AB39R6N9"/>
<protein>
    <submittedName>
        <fullName evidence="1">Uncharacterized protein</fullName>
    </submittedName>
</protein>
<gene>
    <name evidence="1" type="ORF">AB5J52_49955</name>
</gene>
<dbReference type="RefSeq" id="WP_369228728.1">
    <property type="nucleotide sequence ID" value="NZ_CP163442.1"/>
</dbReference>